<dbReference type="Gene3D" id="3.30.565.10">
    <property type="entry name" value="Histidine kinase-like ATPase, C-terminal domain"/>
    <property type="match status" value="2"/>
</dbReference>
<evidence type="ECO:0000313" key="14">
    <source>
        <dbReference type="Proteomes" id="UP000606653"/>
    </source>
</evidence>
<feature type="domain" description="Histidine kinase" evidence="11">
    <location>
        <begin position="426"/>
        <end position="642"/>
    </location>
</feature>
<dbReference type="PROSITE" id="PS50109">
    <property type="entry name" value="HIS_KIN"/>
    <property type="match status" value="2"/>
</dbReference>
<feature type="transmembrane region" description="Helical" evidence="10">
    <location>
        <begin position="227"/>
        <end position="244"/>
    </location>
</feature>
<dbReference type="InterPro" id="IPR036890">
    <property type="entry name" value="HATPase_C_sf"/>
</dbReference>
<keyword evidence="8" id="KW-0902">Two-component regulatory system</keyword>
<dbReference type="InterPro" id="IPR004358">
    <property type="entry name" value="Sig_transdc_His_kin-like_C"/>
</dbReference>
<keyword evidence="10" id="KW-0472">Membrane</keyword>
<evidence type="ECO:0000256" key="9">
    <source>
        <dbReference type="PROSITE-ProRule" id="PRU00169"/>
    </source>
</evidence>
<dbReference type="InterPro" id="IPR001789">
    <property type="entry name" value="Sig_transdc_resp-reg_receiver"/>
</dbReference>
<dbReference type="PANTHER" id="PTHR43047:SF72">
    <property type="entry name" value="OSMOSENSING HISTIDINE PROTEIN KINASE SLN1"/>
    <property type="match status" value="1"/>
</dbReference>
<accession>A0ABQ2KZB5</accession>
<feature type="domain" description="Histidine kinase" evidence="11">
    <location>
        <begin position="943"/>
        <end position="1042"/>
    </location>
</feature>
<keyword evidence="10" id="KW-1133">Transmembrane helix</keyword>
<dbReference type="Pfam" id="PF00072">
    <property type="entry name" value="Response_reg"/>
    <property type="match status" value="1"/>
</dbReference>
<evidence type="ECO:0000256" key="5">
    <source>
        <dbReference type="ARBA" id="ARBA00022741"/>
    </source>
</evidence>
<evidence type="ECO:0000256" key="3">
    <source>
        <dbReference type="ARBA" id="ARBA00022553"/>
    </source>
</evidence>
<keyword evidence="7" id="KW-0067">ATP-binding</keyword>
<dbReference type="InterPro" id="IPR011006">
    <property type="entry name" value="CheY-like_superfamily"/>
</dbReference>
<dbReference type="CDD" id="cd00082">
    <property type="entry name" value="HisKA"/>
    <property type="match status" value="1"/>
</dbReference>
<keyword evidence="6" id="KW-0418">Kinase</keyword>
<dbReference type="InterPro" id="IPR036097">
    <property type="entry name" value="HisK_dim/P_sf"/>
</dbReference>
<dbReference type="CDD" id="cd17574">
    <property type="entry name" value="REC_OmpR"/>
    <property type="match status" value="1"/>
</dbReference>
<dbReference type="Proteomes" id="UP000606653">
    <property type="component" value="Unassembled WGS sequence"/>
</dbReference>
<evidence type="ECO:0000256" key="7">
    <source>
        <dbReference type="ARBA" id="ARBA00022840"/>
    </source>
</evidence>
<dbReference type="SUPFAM" id="SSF52172">
    <property type="entry name" value="CheY-like"/>
    <property type="match status" value="1"/>
</dbReference>
<organism evidence="13 14">
    <name type="scientific">Saccharibacillus kuerlensis</name>
    <dbReference type="NCBI Taxonomy" id="459527"/>
    <lineage>
        <taxon>Bacteria</taxon>
        <taxon>Bacillati</taxon>
        <taxon>Bacillota</taxon>
        <taxon>Bacilli</taxon>
        <taxon>Bacillales</taxon>
        <taxon>Paenibacillaceae</taxon>
        <taxon>Saccharibacillus</taxon>
    </lineage>
</organism>
<dbReference type="SMART" id="SM00448">
    <property type="entry name" value="REC"/>
    <property type="match status" value="1"/>
</dbReference>
<feature type="transmembrane region" description="Helical" evidence="10">
    <location>
        <begin position="198"/>
        <end position="220"/>
    </location>
</feature>
<keyword evidence="4" id="KW-0808">Transferase</keyword>
<dbReference type="InterPro" id="IPR003594">
    <property type="entry name" value="HATPase_dom"/>
</dbReference>
<sequence length="1053" mass="117388">MLFFLLLILGGLRLVLNNPFAMSHQPLAEKGVLDLRGIEFDERHTLDLKGDWEFYPQQFIYSDSKDRISEEPTYLHVPGTWKYAMLPNTTSAKGYGSYKLRILTDPSDFSYKLLIKEITNSFKLYANGNLEAQMGQISKTAEKHNPDVMTKLVSLPNTTEIELIVEVSNFENPFRGGISRSIKFGPAHAIHSERTYNVGMQLMTIVVLMLHAVYIGIIYFFSRNNKIFLTFTLLLIAAMCSISLDEDKVLLSLLPLDYEMVKRVSLISYLLMMGFMLQLTISFCTPPNKRKYYRAYFIPAFVFGVFVLVAPIHWVLLMANTGPFSVLVLFPSVFVPFLLTRYVIQKDRSAVFLLIAASSIASTLIWGGFKGRGMADSGFYAFDILIALLSAAAYGIWRYFQNNEALTDVAARLQKANDTKADFLANTSHELRTPLHGMINMADSVLAAEGDTLSERSRKDLQLLGQVGRRMNVLLGDLLDVSQLRENRLSIRPEPVKVQSMAAGVLDMLRYMAAGKPIELKLDIPSGFPSVYADEKRLTQILFNLVHNAIKFTSSGTVTVRAEIVGDSAAIQIADTGIGIAEKELVRIFSPYEQGDSLRKAAGIGLGLTVSRSLLELHGSELKAESEPSKGSVFSFSLPLAEVSIQEANPMEEQAVYPEFALAFDEDADIRRIAGMPGGNYELSMPSHPAVRHLNDSQNGAEAWDEDSDSRAHVLAVDDDPINLRVLRSMLAEEHYLVTSVLSGEEALELLENQAWDLVIADVMMPNMSGYELSARIRERYSRAELPILLLTARNRPEDIYAGFAAGANDYLTKPADALELNYRVKALTDLKRALSEHLSMEAAYLQAQIQPHFLFNALNSITALSGIDIDRMNETIEAFGSYLKISFDYWNARQLVPLERELELVRSYLYIESMRFEDRLRVDVTISEEIDPEATMLPPLCIQPLVENAVRHGVLSRSKGGCVSLNAAVENGKIVFTVHDDGVGMDEKTLQSLLLPDCSERRGIGTRNTDRRLKRMYGSGLSIHSRLGIGTTVSFQIPAAPLQSPLYGMASD</sequence>
<feature type="modified residue" description="4-aspartylphosphate" evidence="9">
    <location>
        <position position="762"/>
    </location>
</feature>
<dbReference type="SUPFAM" id="SSF55874">
    <property type="entry name" value="ATPase domain of HSP90 chaperone/DNA topoisomerase II/histidine kinase"/>
    <property type="match status" value="2"/>
</dbReference>
<evidence type="ECO:0000256" key="1">
    <source>
        <dbReference type="ARBA" id="ARBA00000085"/>
    </source>
</evidence>
<keyword evidence="3 9" id="KW-0597">Phosphoprotein</keyword>
<evidence type="ECO:0000256" key="2">
    <source>
        <dbReference type="ARBA" id="ARBA00012438"/>
    </source>
</evidence>
<dbReference type="EC" id="2.7.13.3" evidence="2"/>
<dbReference type="EMBL" id="BMLN01000004">
    <property type="protein sequence ID" value="GGN97776.1"/>
    <property type="molecule type" value="Genomic_DNA"/>
</dbReference>
<dbReference type="Gene3D" id="3.40.50.2300">
    <property type="match status" value="1"/>
</dbReference>
<feature type="transmembrane region" description="Helical" evidence="10">
    <location>
        <begin position="322"/>
        <end position="343"/>
    </location>
</feature>
<dbReference type="SUPFAM" id="SSF47384">
    <property type="entry name" value="Homodimeric domain of signal transducing histidine kinase"/>
    <property type="match status" value="1"/>
</dbReference>
<feature type="domain" description="Response regulatory" evidence="12">
    <location>
        <begin position="713"/>
        <end position="829"/>
    </location>
</feature>
<evidence type="ECO:0000256" key="6">
    <source>
        <dbReference type="ARBA" id="ARBA00022777"/>
    </source>
</evidence>
<feature type="transmembrane region" description="Helical" evidence="10">
    <location>
        <begin position="350"/>
        <end position="367"/>
    </location>
</feature>
<evidence type="ECO:0000259" key="12">
    <source>
        <dbReference type="PROSITE" id="PS50110"/>
    </source>
</evidence>
<dbReference type="PROSITE" id="PS50110">
    <property type="entry name" value="RESPONSE_REGULATORY"/>
    <property type="match status" value="1"/>
</dbReference>
<feature type="transmembrane region" description="Helical" evidence="10">
    <location>
        <begin position="296"/>
        <end position="316"/>
    </location>
</feature>
<dbReference type="InterPro" id="IPR005467">
    <property type="entry name" value="His_kinase_dom"/>
</dbReference>
<evidence type="ECO:0000256" key="4">
    <source>
        <dbReference type="ARBA" id="ARBA00022679"/>
    </source>
</evidence>
<keyword evidence="14" id="KW-1185">Reference proteome</keyword>
<proteinExistence type="predicted"/>
<dbReference type="Gene3D" id="1.10.287.130">
    <property type="match status" value="1"/>
</dbReference>
<feature type="transmembrane region" description="Helical" evidence="10">
    <location>
        <begin position="264"/>
        <end position="284"/>
    </location>
</feature>
<gene>
    <name evidence="13" type="ORF">GCM10010969_16020</name>
</gene>
<keyword evidence="10" id="KW-0812">Transmembrane</keyword>
<dbReference type="SMART" id="SM00387">
    <property type="entry name" value="HATPase_c"/>
    <property type="match status" value="2"/>
</dbReference>
<dbReference type="InterPro" id="IPR003661">
    <property type="entry name" value="HisK_dim/P_dom"/>
</dbReference>
<name>A0ABQ2KZB5_9BACL</name>
<dbReference type="Pfam" id="PF00512">
    <property type="entry name" value="HisKA"/>
    <property type="match status" value="1"/>
</dbReference>
<dbReference type="PRINTS" id="PR00344">
    <property type="entry name" value="BCTRLSENSOR"/>
</dbReference>
<dbReference type="CDD" id="cd16922">
    <property type="entry name" value="HATPase_EvgS-ArcB-TorS-like"/>
    <property type="match status" value="1"/>
</dbReference>
<reference evidence="14" key="1">
    <citation type="journal article" date="2019" name="Int. J. Syst. Evol. Microbiol.">
        <title>The Global Catalogue of Microorganisms (GCM) 10K type strain sequencing project: providing services to taxonomists for standard genome sequencing and annotation.</title>
        <authorList>
            <consortium name="The Broad Institute Genomics Platform"/>
            <consortium name="The Broad Institute Genome Sequencing Center for Infectious Disease"/>
            <person name="Wu L."/>
            <person name="Ma J."/>
        </authorList>
    </citation>
    <scope>NUCLEOTIDE SEQUENCE [LARGE SCALE GENOMIC DNA]</scope>
    <source>
        <strain evidence="14">CGMCC 1.6964</strain>
    </source>
</reference>
<protein>
    <recommendedName>
        <fullName evidence="2">histidine kinase</fullName>
        <ecNumber evidence="2">2.7.13.3</ecNumber>
    </recommendedName>
</protein>
<evidence type="ECO:0000256" key="10">
    <source>
        <dbReference type="SAM" id="Phobius"/>
    </source>
</evidence>
<evidence type="ECO:0000313" key="13">
    <source>
        <dbReference type="EMBL" id="GGN97776.1"/>
    </source>
</evidence>
<dbReference type="Pfam" id="PF02518">
    <property type="entry name" value="HATPase_c"/>
    <property type="match status" value="2"/>
</dbReference>
<comment type="caution">
    <text evidence="13">The sequence shown here is derived from an EMBL/GenBank/DDBJ whole genome shotgun (WGS) entry which is preliminary data.</text>
</comment>
<dbReference type="SMART" id="SM00388">
    <property type="entry name" value="HisKA"/>
    <property type="match status" value="1"/>
</dbReference>
<dbReference type="InterPro" id="IPR011623">
    <property type="entry name" value="7TMR_DISM_rcpt_extracell_dom1"/>
</dbReference>
<dbReference type="Pfam" id="PF07695">
    <property type="entry name" value="7TMR-DISM_7TM"/>
    <property type="match status" value="1"/>
</dbReference>
<evidence type="ECO:0000256" key="8">
    <source>
        <dbReference type="ARBA" id="ARBA00023012"/>
    </source>
</evidence>
<dbReference type="InterPro" id="IPR010559">
    <property type="entry name" value="Sig_transdc_His_kin_internal"/>
</dbReference>
<dbReference type="PANTHER" id="PTHR43047">
    <property type="entry name" value="TWO-COMPONENT HISTIDINE PROTEIN KINASE"/>
    <property type="match status" value="1"/>
</dbReference>
<keyword evidence="5" id="KW-0547">Nucleotide-binding</keyword>
<evidence type="ECO:0000259" key="11">
    <source>
        <dbReference type="PROSITE" id="PS50109"/>
    </source>
</evidence>
<dbReference type="Pfam" id="PF06580">
    <property type="entry name" value="His_kinase"/>
    <property type="match status" value="1"/>
</dbReference>
<comment type="catalytic activity">
    <reaction evidence="1">
        <text>ATP + protein L-histidine = ADP + protein N-phospho-L-histidine.</text>
        <dbReference type="EC" id="2.7.13.3"/>
    </reaction>
</comment>